<organism evidence="11 12">
    <name type="scientific">Acetohalobium arabaticum (strain ATCC 49924 / DSM 5501 / Z-7288)</name>
    <dbReference type="NCBI Taxonomy" id="574087"/>
    <lineage>
        <taxon>Bacteria</taxon>
        <taxon>Bacillati</taxon>
        <taxon>Bacillota</taxon>
        <taxon>Clostridia</taxon>
        <taxon>Halanaerobiales</taxon>
        <taxon>Halobacteroidaceae</taxon>
        <taxon>Acetohalobium</taxon>
    </lineage>
</organism>
<dbReference type="HOGENOM" id="CLU_036645_1_0_9"/>
<dbReference type="EC" id="2.1.2.11" evidence="7"/>
<dbReference type="GO" id="GO:0003864">
    <property type="term" value="F:3-methyl-2-oxobutanoate hydroxymethyltransferase activity"/>
    <property type="evidence" value="ECO:0007669"/>
    <property type="project" value="UniProtKB-UniRule"/>
</dbReference>
<evidence type="ECO:0000256" key="4">
    <source>
        <dbReference type="ARBA" id="ARBA00022655"/>
    </source>
</evidence>
<comment type="function">
    <text evidence="6 7">Catalyzes the reversible reaction in which hydroxymethyl group from 5,10-methylenetetrahydrofolate is transferred onto alpha-ketoisovalerate to form ketopantoate.</text>
</comment>
<dbReference type="EMBL" id="CP002105">
    <property type="protein sequence ID" value="ADL11665.1"/>
    <property type="molecule type" value="Genomic_DNA"/>
</dbReference>
<feature type="binding site" evidence="7 9">
    <location>
        <position position="115"/>
    </location>
    <ligand>
        <name>3-methyl-2-oxobutanoate</name>
        <dbReference type="ChEBI" id="CHEBI:11851"/>
    </ligand>
</feature>
<evidence type="ECO:0000256" key="6">
    <source>
        <dbReference type="ARBA" id="ARBA00056497"/>
    </source>
</evidence>
<proteinExistence type="inferred from homology"/>
<comment type="similarity">
    <text evidence="2 7">Belongs to the PanB family.</text>
</comment>
<evidence type="ECO:0000313" key="12">
    <source>
        <dbReference type="Proteomes" id="UP000001661"/>
    </source>
</evidence>
<comment type="catalytic activity">
    <reaction evidence="7">
        <text>(6R)-5,10-methylene-5,6,7,8-tetrahydrofolate + 3-methyl-2-oxobutanoate + H2O = 2-dehydropantoate + (6S)-5,6,7,8-tetrahydrofolate</text>
        <dbReference type="Rhea" id="RHEA:11824"/>
        <dbReference type="ChEBI" id="CHEBI:11561"/>
        <dbReference type="ChEBI" id="CHEBI:11851"/>
        <dbReference type="ChEBI" id="CHEBI:15377"/>
        <dbReference type="ChEBI" id="CHEBI:15636"/>
        <dbReference type="ChEBI" id="CHEBI:57453"/>
        <dbReference type="EC" id="2.1.2.11"/>
    </reaction>
</comment>
<feature type="binding site" evidence="7 9">
    <location>
        <position position="84"/>
    </location>
    <ligand>
        <name>3-methyl-2-oxobutanoate</name>
        <dbReference type="ChEBI" id="CHEBI:11851"/>
    </ligand>
</feature>
<evidence type="ECO:0000256" key="9">
    <source>
        <dbReference type="PIRSR" id="PIRSR000388-2"/>
    </source>
</evidence>
<dbReference type="Proteomes" id="UP000001661">
    <property type="component" value="Chromosome"/>
</dbReference>
<dbReference type="CDD" id="cd06557">
    <property type="entry name" value="KPHMT-like"/>
    <property type="match status" value="1"/>
</dbReference>
<name>D9QSX7_ACEAZ</name>
<feature type="binding site" evidence="7 9">
    <location>
        <begin position="45"/>
        <end position="46"/>
    </location>
    <ligand>
        <name>3-methyl-2-oxobutanoate</name>
        <dbReference type="ChEBI" id="CHEBI:11851"/>
    </ligand>
</feature>
<comment type="cofactor">
    <cofactor evidence="7 10">
        <name>Mg(2+)</name>
        <dbReference type="ChEBI" id="CHEBI:18420"/>
    </cofactor>
    <text evidence="7 10">Binds 1 Mg(2+) ion per subunit.</text>
</comment>
<dbReference type="KEGG" id="aar:Acear_0114"/>
<dbReference type="UniPathway" id="UPA00028">
    <property type="reaction ID" value="UER00003"/>
</dbReference>
<dbReference type="GO" id="GO:0000287">
    <property type="term" value="F:magnesium ion binding"/>
    <property type="evidence" value="ECO:0007669"/>
    <property type="project" value="TreeGrafter"/>
</dbReference>
<dbReference type="STRING" id="574087.Acear_0114"/>
<dbReference type="InterPro" id="IPR003700">
    <property type="entry name" value="Pantoate_hydroxy_MeTrfase"/>
</dbReference>
<feature type="binding site" evidence="7 10">
    <location>
        <position position="117"/>
    </location>
    <ligand>
        <name>Mg(2+)</name>
        <dbReference type="ChEBI" id="CHEBI:18420"/>
    </ligand>
</feature>
<evidence type="ECO:0000256" key="3">
    <source>
        <dbReference type="ARBA" id="ARBA00011424"/>
    </source>
</evidence>
<comment type="subcellular location">
    <subcellularLocation>
        <location evidence="7">Cytoplasm</location>
    </subcellularLocation>
</comment>
<dbReference type="FunFam" id="3.20.20.60:FF:000003">
    <property type="entry name" value="3-methyl-2-oxobutanoate hydroxymethyltransferase"/>
    <property type="match status" value="1"/>
</dbReference>
<accession>D9QSX7</accession>
<dbReference type="PANTHER" id="PTHR20881">
    <property type="entry name" value="3-METHYL-2-OXOBUTANOATE HYDROXYMETHYLTRANSFERASE"/>
    <property type="match status" value="1"/>
</dbReference>
<dbReference type="PIRSF" id="PIRSF000388">
    <property type="entry name" value="Pantoate_hydroxy_MeTrfase"/>
    <property type="match status" value="1"/>
</dbReference>
<dbReference type="GO" id="GO:0008168">
    <property type="term" value="F:methyltransferase activity"/>
    <property type="evidence" value="ECO:0007669"/>
    <property type="project" value="UniProtKB-KW"/>
</dbReference>
<dbReference type="GO" id="GO:0015940">
    <property type="term" value="P:pantothenate biosynthetic process"/>
    <property type="evidence" value="ECO:0007669"/>
    <property type="project" value="UniProtKB-UniRule"/>
</dbReference>
<keyword evidence="11" id="KW-0489">Methyltransferase</keyword>
<evidence type="ECO:0000256" key="2">
    <source>
        <dbReference type="ARBA" id="ARBA00008676"/>
    </source>
</evidence>
<evidence type="ECO:0000256" key="8">
    <source>
        <dbReference type="PIRSR" id="PIRSR000388-1"/>
    </source>
</evidence>
<evidence type="ECO:0000256" key="10">
    <source>
        <dbReference type="PIRSR" id="PIRSR000388-3"/>
    </source>
</evidence>
<keyword evidence="7" id="KW-0963">Cytoplasm</keyword>
<dbReference type="AlphaFoldDB" id="D9QSX7"/>
<protein>
    <recommendedName>
        <fullName evidence="7">3-methyl-2-oxobutanoate hydroxymethyltransferase</fullName>
        <ecNumber evidence="7">2.1.2.11</ecNumber>
    </recommendedName>
    <alternativeName>
        <fullName evidence="7">Ketopantoate hydroxymethyltransferase</fullName>
        <shortName evidence="7">KPHMT</shortName>
    </alternativeName>
</protein>
<dbReference type="GO" id="GO:0005737">
    <property type="term" value="C:cytoplasm"/>
    <property type="evidence" value="ECO:0007669"/>
    <property type="project" value="UniProtKB-SubCell"/>
</dbReference>
<evidence type="ECO:0000256" key="7">
    <source>
        <dbReference type="HAMAP-Rule" id="MF_00156"/>
    </source>
</evidence>
<feature type="active site" description="Proton acceptor" evidence="7 8">
    <location>
        <position position="184"/>
    </location>
</feature>
<evidence type="ECO:0000313" key="11">
    <source>
        <dbReference type="EMBL" id="ADL11665.1"/>
    </source>
</evidence>
<dbReference type="InterPro" id="IPR040442">
    <property type="entry name" value="Pyrv_kinase-like_dom_sf"/>
</dbReference>
<dbReference type="HAMAP" id="MF_00156">
    <property type="entry name" value="PanB"/>
    <property type="match status" value="1"/>
</dbReference>
<keyword evidence="7 10" id="KW-0460">Magnesium</keyword>
<dbReference type="NCBIfam" id="NF001452">
    <property type="entry name" value="PRK00311.1"/>
    <property type="match status" value="1"/>
</dbReference>
<dbReference type="eggNOG" id="COG0413">
    <property type="taxonomic scope" value="Bacteria"/>
</dbReference>
<dbReference type="SUPFAM" id="SSF51621">
    <property type="entry name" value="Phosphoenolpyruvate/pyruvate domain"/>
    <property type="match status" value="1"/>
</dbReference>
<reference evidence="11 12" key="1">
    <citation type="journal article" date="2010" name="Stand. Genomic Sci.">
        <title>Complete genome sequence of Acetohalobium arabaticum type strain (Z-7288).</title>
        <authorList>
            <person name="Sikorski J."/>
            <person name="Lapidus A."/>
            <person name="Chertkov O."/>
            <person name="Lucas S."/>
            <person name="Copeland A."/>
            <person name="Glavina Del Rio T."/>
            <person name="Nolan M."/>
            <person name="Tice H."/>
            <person name="Cheng J.F."/>
            <person name="Han C."/>
            <person name="Brambilla E."/>
            <person name="Pitluck S."/>
            <person name="Liolios K."/>
            <person name="Ivanova N."/>
            <person name="Mavromatis K."/>
            <person name="Mikhailova N."/>
            <person name="Pati A."/>
            <person name="Bruce D."/>
            <person name="Detter C."/>
            <person name="Tapia R."/>
            <person name="Goodwin L."/>
            <person name="Chen A."/>
            <person name="Palaniappan K."/>
            <person name="Land M."/>
            <person name="Hauser L."/>
            <person name="Chang Y.J."/>
            <person name="Jeffries C.D."/>
            <person name="Rohde M."/>
            <person name="Goker M."/>
            <person name="Spring S."/>
            <person name="Woyke T."/>
            <person name="Bristow J."/>
            <person name="Eisen J.A."/>
            <person name="Markowitz V."/>
            <person name="Hugenholtz P."/>
            <person name="Kyrpides N.C."/>
            <person name="Klenk H.P."/>
        </authorList>
    </citation>
    <scope>NUCLEOTIDE SEQUENCE [LARGE SCALE GENOMIC DNA]</scope>
    <source>
        <strain evidence="12">ATCC 49924 / DSM 5501 / Z-7288</strain>
    </source>
</reference>
<keyword evidence="5 7" id="KW-0808">Transferase</keyword>
<feature type="binding site" evidence="7 10">
    <location>
        <position position="84"/>
    </location>
    <ligand>
        <name>Mg(2+)</name>
        <dbReference type="ChEBI" id="CHEBI:18420"/>
    </ligand>
</feature>
<dbReference type="PANTHER" id="PTHR20881:SF0">
    <property type="entry name" value="3-METHYL-2-OXOBUTANOATE HYDROXYMETHYLTRANSFERASE"/>
    <property type="match status" value="1"/>
</dbReference>
<dbReference type="NCBIfam" id="TIGR00222">
    <property type="entry name" value="panB"/>
    <property type="match status" value="1"/>
</dbReference>
<keyword evidence="4 7" id="KW-0566">Pantothenate biosynthesis</keyword>
<sequence>MSKVTVTDLKTKKEAGERITMLTAYDYPMAKAIDEAGIDIILVGDSLGMVVLGYDDTLAVTIGDMIHHTKAVNRGVKDALVVTDMPFMSYKTGDISQTVKNAGRIIKESGAQAVKVEGGSEVVAEIEAVVKAGIPVMGHLGLTPQSINQFGGFKVQGKESEAAQKLITDAKALEEAGIFALVLECIPAVLTKEVTEAVEVPTIGIGAGKESDGQVLVTQDLLGIFANFTPKFVRKYADLNDEIKTALKDYKKDVETGEFPSQKESF</sequence>
<dbReference type="GO" id="GO:0032259">
    <property type="term" value="P:methylation"/>
    <property type="evidence" value="ECO:0007669"/>
    <property type="project" value="UniProtKB-KW"/>
</dbReference>
<feature type="binding site" evidence="7 10">
    <location>
        <position position="45"/>
    </location>
    <ligand>
        <name>Mg(2+)</name>
        <dbReference type="ChEBI" id="CHEBI:18420"/>
    </ligand>
</feature>
<dbReference type="Gene3D" id="3.20.20.60">
    <property type="entry name" value="Phosphoenolpyruvate-binding domains"/>
    <property type="match status" value="1"/>
</dbReference>
<dbReference type="OrthoDB" id="9781789at2"/>
<keyword evidence="12" id="KW-1185">Reference proteome</keyword>
<dbReference type="RefSeq" id="WP_013277112.1">
    <property type="nucleotide sequence ID" value="NC_014378.1"/>
</dbReference>
<comment type="pathway">
    <text evidence="1 7">Cofactor biosynthesis; (R)-pantothenate biosynthesis; (R)-pantoate from 3-methyl-2-oxobutanoate: step 1/2.</text>
</comment>
<comment type="subunit">
    <text evidence="3 7">Homodecamer; pentamer of dimers.</text>
</comment>
<evidence type="ECO:0000256" key="1">
    <source>
        <dbReference type="ARBA" id="ARBA00005033"/>
    </source>
</evidence>
<dbReference type="Pfam" id="PF02548">
    <property type="entry name" value="Pantoate_transf"/>
    <property type="match status" value="1"/>
</dbReference>
<dbReference type="InterPro" id="IPR015813">
    <property type="entry name" value="Pyrv/PenolPyrv_kinase-like_dom"/>
</dbReference>
<keyword evidence="7 10" id="KW-0479">Metal-binding</keyword>
<evidence type="ECO:0000256" key="5">
    <source>
        <dbReference type="ARBA" id="ARBA00022679"/>
    </source>
</evidence>
<gene>
    <name evidence="7" type="primary">panB</name>
    <name evidence="11" type="ordered locus">Acear_0114</name>
</gene>